<feature type="non-terminal residue" evidence="1">
    <location>
        <position position="1"/>
    </location>
</feature>
<protein>
    <submittedName>
        <fullName evidence="1">Uncharacterized protein</fullName>
    </submittedName>
</protein>
<gene>
    <name evidence="1" type="ORF">METZ01_LOCUS304686</name>
</gene>
<dbReference type="AlphaFoldDB" id="A0A382MWF7"/>
<feature type="non-terminal residue" evidence="1">
    <location>
        <position position="26"/>
    </location>
</feature>
<dbReference type="EMBL" id="UINC01095608">
    <property type="protein sequence ID" value="SVC51832.1"/>
    <property type="molecule type" value="Genomic_DNA"/>
</dbReference>
<reference evidence="1" key="1">
    <citation type="submission" date="2018-05" db="EMBL/GenBank/DDBJ databases">
        <authorList>
            <person name="Lanie J.A."/>
            <person name="Ng W.-L."/>
            <person name="Kazmierczak K.M."/>
            <person name="Andrzejewski T.M."/>
            <person name="Davidsen T.M."/>
            <person name="Wayne K.J."/>
            <person name="Tettelin H."/>
            <person name="Glass J.I."/>
            <person name="Rusch D."/>
            <person name="Podicherti R."/>
            <person name="Tsui H.-C.T."/>
            <person name="Winkler M.E."/>
        </authorList>
    </citation>
    <scope>NUCLEOTIDE SEQUENCE</scope>
</reference>
<evidence type="ECO:0000313" key="1">
    <source>
        <dbReference type="EMBL" id="SVC51832.1"/>
    </source>
</evidence>
<accession>A0A382MWF7</accession>
<name>A0A382MWF7_9ZZZZ</name>
<proteinExistence type="predicted"/>
<sequence>VSINSDMISAHIDAMTNLHIGLSTEV</sequence>
<organism evidence="1">
    <name type="scientific">marine metagenome</name>
    <dbReference type="NCBI Taxonomy" id="408172"/>
    <lineage>
        <taxon>unclassified sequences</taxon>
        <taxon>metagenomes</taxon>
        <taxon>ecological metagenomes</taxon>
    </lineage>
</organism>